<evidence type="ECO:0000313" key="1">
    <source>
        <dbReference type="EMBL" id="GHH59505.1"/>
    </source>
</evidence>
<keyword evidence="2" id="KW-1185">Reference proteome</keyword>
<sequence length="174" mass="18147">MRGIWHVLGALGVVTALAYARDVADPVAVAGTPVPLSIESMRAIADDACERPPGYRAGTLQMHRGSVLEVGVTAGEFVVCTVDGGGRTSSAGKAGAPGAEYFNGRTGLVWDDGSVEAGRVAPEVAVLEFVLPSGKVVKAELHGDVYLCRVPEKITFVRVRAYDAGGRLLRDAVI</sequence>
<evidence type="ECO:0000313" key="2">
    <source>
        <dbReference type="Proteomes" id="UP000605568"/>
    </source>
</evidence>
<proteinExistence type="predicted"/>
<dbReference type="RefSeq" id="WP_191304860.1">
    <property type="nucleotide sequence ID" value="NZ_BNAR01000021.1"/>
</dbReference>
<dbReference type="EMBL" id="BNAR01000021">
    <property type="protein sequence ID" value="GHH59505.1"/>
    <property type="molecule type" value="Genomic_DNA"/>
</dbReference>
<name>A0ABQ3MSG0_9PSEU</name>
<dbReference type="Proteomes" id="UP000605568">
    <property type="component" value="Unassembled WGS sequence"/>
</dbReference>
<organism evidence="1 2">
    <name type="scientific">Lentzea cavernae</name>
    <dbReference type="NCBI Taxonomy" id="2020703"/>
    <lineage>
        <taxon>Bacteria</taxon>
        <taxon>Bacillati</taxon>
        <taxon>Actinomycetota</taxon>
        <taxon>Actinomycetes</taxon>
        <taxon>Pseudonocardiales</taxon>
        <taxon>Pseudonocardiaceae</taxon>
        <taxon>Lentzea</taxon>
    </lineage>
</organism>
<protein>
    <recommendedName>
        <fullName evidence="3">Serine/threonine protein kinase</fullName>
    </recommendedName>
</protein>
<comment type="caution">
    <text evidence="1">The sequence shown here is derived from an EMBL/GenBank/DDBJ whole genome shotgun (WGS) entry which is preliminary data.</text>
</comment>
<accession>A0ABQ3MSG0</accession>
<gene>
    <name evidence="1" type="ORF">GCM10017774_82550</name>
</gene>
<reference evidence="2" key="1">
    <citation type="journal article" date="2019" name="Int. J. Syst. Evol. Microbiol.">
        <title>The Global Catalogue of Microorganisms (GCM) 10K type strain sequencing project: providing services to taxonomists for standard genome sequencing and annotation.</title>
        <authorList>
            <consortium name="The Broad Institute Genomics Platform"/>
            <consortium name="The Broad Institute Genome Sequencing Center for Infectious Disease"/>
            <person name="Wu L."/>
            <person name="Ma J."/>
        </authorList>
    </citation>
    <scope>NUCLEOTIDE SEQUENCE [LARGE SCALE GENOMIC DNA]</scope>
    <source>
        <strain evidence="2">CGMCC 4.7367</strain>
    </source>
</reference>
<evidence type="ECO:0008006" key="3">
    <source>
        <dbReference type="Google" id="ProtNLM"/>
    </source>
</evidence>